<dbReference type="AlphaFoldDB" id="A0A238V0J3"/>
<keyword evidence="2" id="KW-1185">Reference proteome</keyword>
<dbReference type="EMBL" id="FZNP01000001">
    <property type="protein sequence ID" value="SNR27564.1"/>
    <property type="molecule type" value="Genomic_DNA"/>
</dbReference>
<dbReference type="RefSeq" id="WP_089310042.1">
    <property type="nucleotide sequence ID" value="NZ_FZNP01000001.1"/>
</dbReference>
<organism evidence="1 2">
    <name type="scientific">Actinomadura mexicana</name>
    <dbReference type="NCBI Taxonomy" id="134959"/>
    <lineage>
        <taxon>Bacteria</taxon>
        <taxon>Bacillati</taxon>
        <taxon>Actinomycetota</taxon>
        <taxon>Actinomycetes</taxon>
        <taxon>Streptosporangiales</taxon>
        <taxon>Thermomonosporaceae</taxon>
        <taxon>Actinomadura</taxon>
    </lineage>
</organism>
<evidence type="ECO:0000313" key="1">
    <source>
        <dbReference type="EMBL" id="SNR27564.1"/>
    </source>
</evidence>
<protein>
    <submittedName>
        <fullName evidence="1">Uncharacterized protein</fullName>
    </submittedName>
</protein>
<gene>
    <name evidence="1" type="ORF">SAMN06265355_101686</name>
</gene>
<reference evidence="2" key="1">
    <citation type="submission" date="2017-06" db="EMBL/GenBank/DDBJ databases">
        <authorList>
            <person name="Varghese N."/>
            <person name="Submissions S."/>
        </authorList>
    </citation>
    <scope>NUCLEOTIDE SEQUENCE [LARGE SCALE GENOMIC DNA]</scope>
    <source>
        <strain evidence="2">DSM 44485</strain>
    </source>
</reference>
<name>A0A238V0J3_9ACTN</name>
<accession>A0A238V0J3</accession>
<evidence type="ECO:0000313" key="2">
    <source>
        <dbReference type="Proteomes" id="UP000198420"/>
    </source>
</evidence>
<proteinExistence type="predicted"/>
<dbReference type="OrthoDB" id="21825at2"/>
<dbReference type="Proteomes" id="UP000198420">
    <property type="component" value="Unassembled WGS sequence"/>
</dbReference>
<sequence>MEGLPVHIDSARATGLSLLDRLKARLGLDKFYFGHYVEAREAGAPHTEVLKAHAHGIGLERYAIARPSEIVFRVGSVRLA</sequence>